<evidence type="ECO:0000256" key="1">
    <source>
        <dbReference type="ARBA" id="ARBA00006889"/>
    </source>
</evidence>
<dbReference type="GO" id="GO:0008289">
    <property type="term" value="F:lipid binding"/>
    <property type="evidence" value="ECO:0007669"/>
    <property type="project" value="UniProtKB-UniRule"/>
</dbReference>
<dbReference type="Pfam" id="PF08212">
    <property type="entry name" value="Lipocalin_2"/>
    <property type="match status" value="1"/>
</dbReference>
<dbReference type="InterPro" id="IPR000566">
    <property type="entry name" value="Lipocln_cytosolic_FA-bd_dom"/>
</dbReference>
<evidence type="ECO:0000313" key="5">
    <source>
        <dbReference type="Proteomes" id="UP000582090"/>
    </source>
</evidence>
<dbReference type="InterPro" id="IPR047202">
    <property type="entry name" value="Lipocalin_Blc-like_dom"/>
</dbReference>
<gene>
    <name evidence="4" type="ORF">GGQ67_003802</name>
</gene>
<evidence type="ECO:0000256" key="2">
    <source>
        <dbReference type="PIRNR" id="PIRNR036893"/>
    </source>
</evidence>
<keyword evidence="2 4" id="KW-0449">Lipoprotein</keyword>
<keyword evidence="2" id="KW-0472">Membrane</keyword>
<dbReference type="Gene3D" id="2.40.128.20">
    <property type="match status" value="1"/>
</dbReference>
<proteinExistence type="inferred from homology"/>
<dbReference type="EMBL" id="JACIDW010000014">
    <property type="protein sequence ID" value="MBB3966117.1"/>
    <property type="molecule type" value="Genomic_DNA"/>
</dbReference>
<sequence length="179" mass="20096">MQKIHSWCFAAAVALMSLSSPVLSAQAEPRPVAVAMDHYRGTWLEIGRRPMWLTDGCVAGYSTYKPGRTQGEVQVEDGCHVRTPGGQLKTVKGGGRILDLGHGNAKMRVRYPFFITFNYWVLYKSPDKSWFISADPKMRNLWIYARAVPSKAKLKVMISKASQLGYDVRKLEFPAQSGR</sequence>
<organism evidence="4 5">
    <name type="scientific">Rhizobium metallidurans</name>
    <dbReference type="NCBI Taxonomy" id="1265931"/>
    <lineage>
        <taxon>Bacteria</taxon>
        <taxon>Pseudomonadati</taxon>
        <taxon>Pseudomonadota</taxon>
        <taxon>Alphaproteobacteria</taxon>
        <taxon>Hyphomicrobiales</taxon>
        <taxon>Rhizobiaceae</taxon>
        <taxon>Rhizobium/Agrobacterium group</taxon>
        <taxon>Rhizobium</taxon>
    </lineage>
</organism>
<protein>
    <recommendedName>
        <fullName evidence="2">Outer membrane lipoprotein Blc</fullName>
    </recommendedName>
</protein>
<reference evidence="4 5" key="1">
    <citation type="submission" date="2020-08" db="EMBL/GenBank/DDBJ databases">
        <title>Genomic Encyclopedia of Type Strains, Phase IV (KMG-IV): sequencing the most valuable type-strain genomes for metagenomic binning, comparative biology and taxonomic classification.</title>
        <authorList>
            <person name="Goeker M."/>
        </authorList>
    </citation>
    <scope>NUCLEOTIDE SEQUENCE [LARGE SCALE GENOMIC DNA]</scope>
    <source>
        <strain evidence="4 5">DSM 26575</strain>
    </source>
</reference>
<dbReference type="InterPro" id="IPR022271">
    <property type="entry name" value="Lipocalin_ApoD"/>
</dbReference>
<feature type="signal peptide" evidence="2">
    <location>
        <begin position="1"/>
        <end position="24"/>
    </location>
</feature>
<comment type="similarity">
    <text evidence="1 2">Belongs to the calycin superfamily. Lipocalin family.</text>
</comment>
<keyword evidence="2" id="KW-0732">Signal</keyword>
<feature type="chain" id="PRO_5031674410" description="Outer membrane lipoprotein Blc" evidence="2">
    <location>
        <begin position="25"/>
        <end position="179"/>
    </location>
</feature>
<dbReference type="SUPFAM" id="SSF50814">
    <property type="entry name" value="Lipocalins"/>
    <property type="match status" value="1"/>
</dbReference>
<keyword evidence="2" id="KW-0446">Lipid-binding</keyword>
<keyword evidence="5" id="KW-1185">Reference proteome</keyword>
<dbReference type="GO" id="GO:0009279">
    <property type="term" value="C:cell outer membrane"/>
    <property type="evidence" value="ECO:0007669"/>
    <property type="project" value="UniProtKB-SubCell"/>
</dbReference>
<name>A0A7W6GCH6_9HYPH</name>
<dbReference type="PIRSF" id="PIRSF036893">
    <property type="entry name" value="Lipocalin_ApoD"/>
    <property type="match status" value="1"/>
</dbReference>
<comment type="caution">
    <text evidence="4">The sequence shown here is derived from an EMBL/GenBank/DDBJ whole genome shotgun (WGS) entry which is preliminary data.</text>
</comment>
<dbReference type="CDD" id="cd19438">
    <property type="entry name" value="lipocalin_Blc-like"/>
    <property type="match status" value="1"/>
</dbReference>
<comment type="function">
    <text evidence="2">Involved in the storage or transport of lipids necessary for membrane maintenance under stressful conditions. Displays a binding preference for lysophospholipids.</text>
</comment>
<feature type="domain" description="Lipocalin/cytosolic fatty-acid binding" evidence="3">
    <location>
        <begin position="35"/>
        <end position="176"/>
    </location>
</feature>
<accession>A0A7W6GCH6</accession>
<dbReference type="Proteomes" id="UP000582090">
    <property type="component" value="Unassembled WGS sequence"/>
</dbReference>
<evidence type="ECO:0000313" key="4">
    <source>
        <dbReference type="EMBL" id="MBB3966117.1"/>
    </source>
</evidence>
<comment type="subcellular location">
    <subcellularLocation>
        <location evidence="2">Cell outer membrane</location>
    </subcellularLocation>
</comment>
<comment type="subunit">
    <text evidence="2">Homodimer.</text>
</comment>
<dbReference type="AlphaFoldDB" id="A0A7W6GCH6"/>
<evidence type="ECO:0000259" key="3">
    <source>
        <dbReference type="Pfam" id="PF08212"/>
    </source>
</evidence>
<keyword evidence="2" id="KW-0998">Cell outer membrane</keyword>
<dbReference type="InterPro" id="IPR012674">
    <property type="entry name" value="Calycin"/>
</dbReference>